<dbReference type="PANTHER" id="PTHR15427:SF52">
    <property type="entry name" value="C1Q DOMAIN-CONTAINING PROTEIN"/>
    <property type="match status" value="1"/>
</dbReference>
<dbReference type="InterPro" id="IPR001073">
    <property type="entry name" value="C1q_dom"/>
</dbReference>
<dbReference type="Pfam" id="PF01391">
    <property type="entry name" value="Collagen"/>
    <property type="match status" value="1"/>
</dbReference>
<evidence type="ECO:0000256" key="6">
    <source>
        <dbReference type="SAM" id="MobiDB-lite"/>
    </source>
</evidence>
<keyword evidence="8" id="KW-1185">Reference proteome</keyword>
<name>A0A2D0S5G0_ICTPU</name>
<reference evidence="8" key="1">
    <citation type="journal article" date="2016" name="Nat. Commun.">
        <title>The channel catfish genome sequence provides insights into the evolution of scale formation in teleosts.</title>
        <authorList>
            <person name="Liu Z."/>
            <person name="Liu S."/>
            <person name="Yao J."/>
            <person name="Bao L."/>
            <person name="Zhang J."/>
            <person name="Li Y."/>
            <person name="Jiang C."/>
            <person name="Sun L."/>
            <person name="Wang R."/>
            <person name="Zhang Y."/>
            <person name="Zhou T."/>
            <person name="Zeng Q."/>
            <person name="Fu Q."/>
            <person name="Gao S."/>
            <person name="Li N."/>
            <person name="Koren S."/>
            <person name="Jiang Y."/>
            <person name="Zimin A."/>
            <person name="Xu P."/>
            <person name="Phillippy A.M."/>
            <person name="Geng X."/>
            <person name="Song L."/>
            <person name="Sun F."/>
            <person name="Li C."/>
            <person name="Wang X."/>
            <person name="Chen A."/>
            <person name="Jin Y."/>
            <person name="Yuan Z."/>
            <person name="Yang Y."/>
            <person name="Tan S."/>
            <person name="Peatman E."/>
            <person name="Lu J."/>
            <person name="Qin Z."/>
            <person name="Dunham R."/>
            <person name="Li Z."/>
            <person name="Sonstegard T."/>
            <person name="Feng J."/>
            <person name="Danzmann R.G."/>
            <person name="Schroeder S."/>
            <person name="Scheffler B."/>
            <person name="Duke M.V."/>
            <person name="Ballard L."/>
            <person name="Kucuktas H."/>
            <person name="Kaltenboeck L."/>
            <person name="Liu H."/>
            <person name="Armbruster J."/>
            <person name="Xie Y."/>
            <person name="Kirby M.L."/>
            <person name="Tian Y."/>
            <person name="Flanagan M.E."/>
            <person name="Mu W."/>
            <person name="Waldbieser G.C."/>
        </authorList>
    </citation>
    <scope>NUCLEOTIDE SEQUENCE [LARGE SCALE GENOMIC DNA]</scope>
    <source>
        <strain evidence="8">SDA103</strain>
    </source>
</reference>
<dbReference type="PROSITE" id="PS50871">
    <property type="entry name" value="C1Q"/>
    <property type="match status" value="1"/>
</dbReference>
<sequence>MHSKAIFTCELPDSLNSPFGPCAHYNGHHKSLEHTADGNISDVDFMWSDEEDGDRDGNADDARSPTVGDKGEKGEKGTLGKPGLEGHPGAQGPEGPKGSKGQAGAPGAPCKSEHSTFSVGRRKALHSTDSYQVLLFDTVFVNTPGHFDMFSGKFRCSIPGVYFFNVNVHTWNFKETYVHVMQNEKDRTLVYTQPGERSIMQSQSILLSLELSDEVWVRLYKRERENAIYSDDVDIYITFNGYLIKSNAE</sequence>
<dbReference type="Gene3D" id="2.60.120.40">
    <property type="match status" value="1"/>
</dbReference>
<keyword evidence="4" id="KW-0732">Signal</keyword>
<dbReference type="SUPFAM" id="SSF49842">
    <property type="entry name" value="TNF-like"/>
    <property type="match status" value="1"/>
</dbReference>
<dbReference type="InterPro" id="IPR008983">
    <property type="entry name" value="Tumour_necrosis_fac-like_dom"/>
</dbReference>
<accession>A0A2D0S5G0</accession>
<dbReference type="RefSeq" id="XP_017337465.1">
    <property type="nucleotide sequence ID" value="XM_017481976.3"/>
</dbReference>
<evidence type="ECO:0000256" key="2">
    <source>
        <dbReference type="ARBA" id="ARBA00022525"/>
    </source>
</evidence>
<protein>
    <submittedName>
        <fullName evidence="9">Complement C1q tumor necrosis factor-related protein 6 isoform X2</fullName>
    </submittedName>
</protein>
<feature type="domain" description="C1q" evidence="7">
    <location>
        <begin position="110"/>
        <end position="249"/>
    </location>
</feature>
<evidence type="ECO:0000313" key="9">
    <source>
        <dbReference type="RefSeq" id="XP_017337465.1"/>
    </source>
</evidence>
<dbReference type="OrthoDB" id="6138508at2759"/>
<gene>
    <name evidence="9" type="primary">c1qtnf6a</name>
</gene>
<evidence type="ECO:0000313" key="8">
    <source>
        <dbReference type="Proteomes" id="UP000221080"/>
    </source>
</evidence>
<dbReference type="FunFam" id="2.60.120.40:FF:000029">
    <property type="entry name" value="Complement C1q tumor necrosis factor-related protein 1"/>
    <property type="match status" value="1"/>
</dbReference>
<evidence type="ECO:0000256" key="5">
    <source>
        <dbReference type="ARBA" id="ARBA00023119"/>
    </source>
</evidence>
<dbReference type="InterPro" id="IPR008160">
    <property type="entry name" value="Collagen"/>
</dbReference>
<feature type="region of interest" description="Disordered" evidence="6">
    <location>
        <begin position="46"/>
        <end position="115"/>
    </location>
</feature>
<dbReference type="GeneID" id="108273016"/>
<dbReference type="Pfam" id="PF00386">
    <property type="entry name" value="C1q"/>
    <property type="match status" value="1"/>
</dbReference>
<proteinExistence type="predicted"/>
<dbReference type="PRINTS" id="PR00007">
    <property type="entry name" value="COMPLEMNTC1Q"/>
</dbReference>
<dbReference type="AlphaFoldDB" id="A0A2D0S5G0"/>
<evidence type="ECO:0000256" key="1">
    <source>
        <dbReference type="ARBA" id="ARBA00004498"/>
    </source>
</evidence>
<dbReference type="InterPro" id="IPR050392">
    <property type="entry name" value="Collagen/C1q_domain"/>
</dbReference>
<dbReference type="GO" id="GO:0005581">
    <property type="term" value="C:collagen trimer"/>
    <property type="evidence" value="ECO:0007669"/>
    <property type="project" value="UniProtKB-KW"/>
</dbReference>
<keyword evidence="2" id="KW-0964">Secreted</keyword>
<organism evidence="8 9">
    <name type="scientific">Ictalurus punctatus</name>
    <name type="common">Channel catfish</name>
    <name type="synonym">Silurus punctatus</name>
    <dbReference type="NCBI Taxonomy" id="7998"/>
    <lineage>
        <taxon>Eukaryota</taxon>
        <taxon>Metazoa</taxon>
        <taxon>Chordata</taxon>
        <taxon>Craniata</taxon>
        <taxon>Vertebrata</taxon>
        <taxon>Euteleostomi</taxon>
        <taxon>Actinopterygii</taxon>
        <taxon>Neopterygii</taxon>
        <taxon>Teleostei</taxon>
        <taxon>Ostariophysi</taxon>
        <taxon>Siluriformes</taxon>
        <taxon>Ictaluridae</taxon>
        <taxon>Ictalurus</taxon>
    </lineage>
</organism>
<dbReference type="Proteomes" id="UP000221080">
    <property type="component" value="Chromosome 12"/>
</dbReference>
<reference evidence="9" key="2">
    <citation type="submission" date="2025-08" db="UniProtKB">
        <authorList>
            <consortium name="RefSeq"/>
        </authorList>
    </citation>
    <scope>IDENTIFICATION</scope>
    <source>
        <tissue evidence="9">Blood</tissue>
    </source>
</reference>
<dbReference type="PANTHER" id="PTHR15427">
    <property type="entry name" value="EMILIN ELASTIN MICROFIBRIL INTERFACE-LOCATED PROTEIN ELASTIN MICROFIBRIL INTERFACER"/>
    <property type="match status" value="1"/>
</dbReference>
<comment type="subcellular location">
    <subcellularLocation>
        <location evidence="1">Secreted</location>
        <location evidence="1">Extracellular space</location>
        <location evidence="1">Extracellular matrix</location>
    </subcellularLocation>
</comment>
<keyword evidence="3" id="KW-0272">Extracellular matrix</keyword>
<evidence type="ECO:0000256" key="4">
    <source>
        <dbReference type="ARBA" id="ARBA00022729"/>
    </source>
</evidence>
<evidence type="ECO:0000259" key="7">
    <source>
        <dbReference type="PROSITE" id="PS50871"/>
    </source>
</evidence>
<dbReference type="SMART" id="SM00110">
    <property type="entry name" value="C1Q"/>
    <property type="match status" value="1"/>
</dbReference>
<feature type="compositionally biased region" description="Basic and acidic residues" evidence="6">
    <location>
        <begin position="55"/>
        <end position="78"/>
    </location>
</feature>
<keyword evidence="5" id="KW-0176">Collagen</keyword>
<evidence type="ECO:0000256" key="3">
    <source>
        <dbReference type="ARBA" id="ARBA00022530"/>
    </source>
</evidence>
<dbReference type="CTD" id="565113"/>